<protein>
    <submittedName>
        <fullName evidence="2">Uncharacterized protein</fullName>
    </submittedName>
</protein>
<dbReference type="VEuPathDB" id="FungiDB:AeMF1_019062"/>
<comment type="caution">
    <text evidence="2">The sequence shown here is derived from an EMBL/GenBank/DDBJ whole genome shotgun (WGS) entry which is preliminary data.</text>
</comment>
<name>A0A6G0W8S1_9STRA</name>
<dbReference type="AlphaFoldDB" id="A0A6G0W8S1"/>
<evidence type="ECO:0000313" key="2">
    <source>
        <dbReference type="EMBL" id="KAF0722551.1"/>
    </source>
</evidence>
<gene>
    <name evidence="2" type="ORF">Ae201684_018388</name>
</gene>
<dbReference type="Proteomes" id="UP000481153">
    <property type="component" value="Unassembled WGS sequence"/>
</dbReference>
<organism evidence="2 3">
    <name type="scientific">Aphanomyces euteiches</name>
    <dbReference type="NCBI Taxonomy" id="100861"/>
    <lineage>
        <taxon>Eukaryota</taxon>
        <taxon>Sar</taxon>
        <taxon>Stramenopiles</taxon>
        <taxon>Oomycota</taxon>
        <taxon>Saprolegniomycetes</taxon>
        <taxon>Saprolegniales</taxon>
        <taxon>Verrucalvaceae</taxon>
        <taxon>Aphanomyces</taxon>
    </lineage>
</organism>
<keyword evidence="3" id="KW-1185">Reference proteome</keyword>
<dbReference type="EMBL" id="VJMJ01000331">
    <property type="protein sequence ID" value="KAF0722551.1"/>
    <property type="molecule type" value="Genomic_DNA"/>
</dbReference>
<evidence type="ECO:0000256" key="1">
    <source>
        <dbReference type="SAM" id="MobiDB-lite"/>
    </source>
</evidence>
<proteinExistence type="predicted"/>
<feature type="region of interest" description="Disordered" evidence="1">
    <location>
        <begin position="1"/>
        <end position="24"/>
    </location>
</feature>
<accession>A0A6G0W8S1</accession>
<sequence>MPPKRKPDIDDNAVAAPATPPPKRRAIMNAMEKNPPTPDGGIVTIQCVEVAAAFLALEPIPARAALSGKVLWTESGRFDCILVYLAPSDDASDIDDLLSATRDASYELKMKNMQHLLPSSVYDIKEGANPFTAGRIVHCKRTTGHGKYNFCGYSCNSNISQWRFDSSDN</sequence>
<evidence type="ECO:0000313" key="3">
    <source>
        <dbReference type="Proteomes" id="UP000481153"/>
    </source>
</evidence>
<reference evidence="2 3" key="1">
    <citation type="submission" date="2019-07" db="EMBL/GenBank/DDBJ databases">
        <title>Genomics analysis of Aphanomyces spp. identifies a new class of oomycete effector associated with host adaptation.</title>
        <authorList>
            <person name="Gaulin E."/>
        </authorList>
    </citation>
    <scope>NUCLEOTIDE SEQUENCE [LARGE SCALE GENOMIC DNA]</scope>
    <source>
        <strain evidence="2 3">ATCC 201684</strain>
    </source>
</reference>